<keyword evidence="1" id="KW-0175">Coiled coil</keyword>
<feature type="coiled-coil region" evidence="1">
    <location>
        <begin position="223"/>
        <end position="250"/>
    </location>
</feature>
<reference evidence="4" key="1">
    <citation type="submission" date="2022-03" db="EMBL/GenBank/DDBJ databases">
        <authorList>
            <person name="Sayadi A."/>
        </authorList>
    </citation>
    <scope>NUCLEOTIDE SEQUENCE</scope>
</reference>
<dbReference type="EMBL" id="CAKOFQ010007435">
    <property type="protein sequence ID" value="CAH2001075.1"/>
    <property type="molecule type" value="Genomic_DNA"/>
</dbReference>
<evidence type="ECO:0000313" key="5">
    <source>
        <dbReference type="Proteomes" id="UP001152888"/>
    </source>
</evidence>
<evidence type="ECO:0000313" key="4">
    <source>
        <dbReference type="EMBL" id="CAH2001075.1"/>
    </source>
</evidence>
<feature type="region of interest" description="Disordered" evidence="2">
    <location>
        <begin position="172"/>
        <end position="199"/>
    </location>
</feature>
<name>A0A9P0LYD4_ACAOB</name>
<dbReference type="Proteomes" id="UP001152888">
    <property type="component" value="Unassembled WGS sequence"/>
</dbReference>
<protein>
    <recommendedName>
        <fullName evidence="3">Myb/SANT-like DNA-binding domain-containing protein</fullName>
    </recommendedName>
</protein>
<dbReference type="AlphaFoldDB" id="A0A9P0LYD4"/>
<organism evidence="4 5">
    <name type="scientific">Acanthoscelides obtectus</name>
    <name type="common">Bean weevil</name>
    <name type="synonym">Bruchus obtectus</name>
    <dbReference type="NCBI Taxonomy" id="200917"/>
    <lineage>
        <taxon>Eukaryota</taxon>
        <taxon>Metazoa</taxon>
        <taxon>Ecdysozoa</taxon>
        <taxon>Arthropoda</taxon>
        <taxon>Hexapoda</taxon>
        <taxon>Insecta</taxon>
        <taxon>Pterygota</taxon>
        <taxon>Neoptera</taxon>
        <taxon>Endopterygota</taxon>
        <taxon>Coleoptera</taxon>
        <taxon>Polyphaga</taxon>
        <taxon>Cucujiformia</taxon>
        <taxon>Chrysomeloidea</taxon>
        <taxon>Chrysomelidae</taxon>
        <taxon>Bruchinae</taxon>
        <taxon>Bruchini</taxon>
        <taxon>Acanthoscelides</taxon>
    </lineage>
</organism>
<feature type="domain" description="Myb/SANT-like DNA-binding" evidence="3">
    <location>
        <begin position="51"/>
        <end position="137"/>
    </location>
</feature>
<evidence type="ECO:0000259" key="3">
    <source>
        <dbReference type="Pfam" id="PF13837"/>
    </source>
</evidence>
<proteinExistence type="predicted"/>
<dbReference type="Gene3D" id="1.10.10.60">
    <property type="entry name" value="Homeodomain-like"/>
    <property type="match status" value="1"/>
</dbReference>
<comment type="caution">
    <text evidence="4">The sequence shown here is derived from an EMBL/GenBank/DDBJ whole genome shotgun (WGS) entry which is preliminary data.</text>
</comment>
<dbReference type="Pfam" id="PF13837">
    <property type="entry name" value="Myb_DNA-bind_4"/>
    <property type="match status" value="1"/>
</dbReference>
<dbReference type="OrthoDB" id="10065625at2759"/>
<sequence length="259" mass="30518">MLKFEGYKDKECCFAMENQNIPAYELNEFLVMPNTSALQSESTTARAPEFRWSHQATKILIEVYGTFKRKLGSFDVKNSKMMWWKISQALLDYNIKVTPNNCMNRWRVLERNYKKYVDNQRQTGRGRTFFEYKHEMEEVFLKKKNIHPELLLASDQIDTQIDMNSDNAITTAAPDVSSPSKSVSSPKSLQAVTPQKKSQIIRKRQGIMEKIRSDRKTYYEEKLHIENLKLEEMKKRNQLIEERNNILKEKQCNCHQTSS</sequence>
<dbReference type="InterPro" id="IPR044822">
    <property type="entry name" value="Myb_DNA-bind_4"/>
</dbReference>
<accession>A0A9P0LYD4</accession>
<evidence type="ECO:0000256" key="2">
    <source>
        <dbReference type="SAM" id="MobiDB-lite"/>
    </source>
</evidence>
<evidence type="ECO:0000256" key="1">
    <source>
        <dbReference type="SAM" id="Coils"/>
    </source>
</evidence>
<keyword evidence="5" id="KW-1185">Reference proteome</keyword>
<gene>
    <name evidence="4" type="ORF">ACAOBT_LOCUS25983</name>
</gene>
<feature type="compositionally biased region" description="Low complexity" evidence="2">
    <location>
        <begin position="176"/>
        <end position="188"/>
    </location>
</feature>